<dbReference type="SFLD" id="SFLDG01129">
    <property type="entry name" value="C1.5:_HAD__Beta-PGM__Phosphata"/>
    <property type="match status" value="1"/>
</dbReference>
<dbReference type="Gene3D" id="1.10.150.240">
    <property type="entry name" value="Putative phosphatase, domain 2"/>
    <property type="match status" value="1"/>
</dbReference>
<keyword evidence="1" id="KW-0378">Hydrolase</keyword>
<dbReference type="GO" id="GO:0008967">
    <property type="term" value="F:phosphoglycolate phosphatase activity"/>
    <property type="evidence" value="ECO:0007669"/>
    <property type="project" value="TreeGrafter"/>
</dbReference>
<dbReference type="GO" id="GO:0006281">
    <property type="term" value="P:DNA repair"/>
    <property type="evidence" value="ECO:0007669"/>
    <property type="project" value="TreeGrafter"/>
</dbReference>
<dbReference type="AlphaFoldDB" id="A0A4S5CL66"/>
<dbReference type="InterPro" id="IPR023214">
    <property type="entry name" value="HAD_sf"/>
</dbReference>
<dbReference type="GO" id="GO:0005829">
    <property type="term" value="C:cytosol"/>
    <property type="evidence" value="ECO:0007669"/>
    <property type="project" value="TreeGrafter"/>
</dbReference>
<dbReference type="InterPro" id="IPR023198">
    <property type="entry name" value="PGP-like_dom2"/>
</dbReference>
<comment type="caution">
    <text evidence="1">The sequence shown here is derived from an EMBL/GenBank/DDBJ whole genome shotgun (WGS) entry which is preliminary data.</text>
</comment>
<dbReference type="Pfam" id="PF13419">
    <property type="entry name" value="HAD_2"/>
    <property type="match status" value="1"/>
</dbReference>
<dbReference type="EMBL" id="SSUX01000007">
    <property type="protein sequence ID" value="THJ45155.1"/>
    <property type="molecule type" value="Genomic_DNA"/>
</dbReference>
<accession>A0A4S5CL66</accession>
<dbReference type="PANTHER" id="PTHR43434">
    <property type="entry name" value="PHOSPHOGLYCOLATE PHOSPHATASE"/>
    <property type="match status" value="1"/>
</dbReference>
<reference evidence="1 2" key="1">
    <citation type="submission" date="2019-04" db="EMBL/GenBank/DDBJ databases">
        <title>Comparative genomics of Aeromonas veronii strains pathogenic to fish.</title>
        <authorList>
            <person name="Cascarano M.C."/>
            <person name="Smyrli M."/>
            <person name="Katharios P."/>
        </authorList>
    </citation>
    <scope>NUCLEOTIDE SEQUENCE [LARGE SCALE GENOMIC DNA]</scope>
    <source>
        <strain evidence="1 2">XU1</strain>
    </source>
</reference>
<dbReference type="RefSeq" id="WP_136501709.1">
    <property type="nucleotide sequence ID" value="NZ_SSUX01000007.1"/>
</dbReference>
<protein>
    <submittedName>
        <fullName evidence="1">HAD family hydrolase</fullName>
    </submittedName>
</protein>
<gene>
    <name evidence="1" type="ORF">E8Q35_11180</name>
</gene>
<proteinExistence type="predicted"/>
<organism evidence="1 2">
    <name type="scientific">Aeromonas veronii</name>
    <dbReference type="NCBI Taxonomy" id="654"/>
    <lineage>
        <taxon>Bacteria</taxon>
        <taxon>Pseudomonadati</taxon>
        <taxon>Pseudomonadota</taxon>
        <taxon>Gammaproteobacteria</taxon>
        <taxon>Aeromonadales</taxon>
        <taxon>Aeromonadaceae</taxon>
        <taxon>Aeromonas</taxon>
    </lineage>
</organism>
<dbReference type="InterPro" id="IPR036412">
    <property type="entry name" value="HAD-like_sf"/>
</dbReference>
<dbReference type="PANTHER" id="PTHR43434:SF24">
    <property type="entry name" value="HYDROLASE-RELATED"/>
    <property type="match status" value="1"/>
</dbReference>
<dbReference type="Gene3D" id="3.40.50.1000">
    <property type="entry name" value="HAD superfamily/HAD-like"/>
    <property type="match status" value="1"/>
</dbReference>
<dbReference type="InterPro" id="IPR006439">
    <property type="entry name" value="HAD-SF_hydro_IA"/>
</dbReference>
<dbReference type="InterPro" id="IPR050155">
    <property type="entry name" value="HAD-like_hydrolase_sf"/>
</dbReference>
<evidence type="ECO:0000313" key="2">
    <source>
        <dbReference type="Proteomes" id="UP000309618"/>
    </source>
</evidence>
<name>A0A4S5CL66_AERVE</name>
<dbReference type="NCBIfam" id="TIGR01549">
    <property type="entry name" value="HAD-SF-IA-v1"/>
    <property type="match status" value="1"/>
</dbReference>
<dbReference type="SFLD" id="SFLDS00003">
    <property type="entry name" value="Haloacid_Dehalogenase"/>
    <property type="match status" value="1"/>
</dbReference>
<dbReference type="InterPro" id="IPR041492">
    <property type="entry name" value="HAD_2"/>
</dbReference>
<dbReference type="SUPFAM" id="SSF56784">
    <property type="entry name" value="HAD-like"/>
    <property type="match status" value="1"/>
</dbReference>
<evidence type="ECO:0000313" key="1">
    <source>
        <dbReference type="EMBL" id="THJ45155.1"/>
    </source>
</evidence>
<dbReference type="Proteomes" id="UP000309618">
    <property type="component" value="Unassembled WGS sequence"/>
</dbReference>
<sequence>MQDIRLAIFDWDGTLMDSVGRIVACVQGAARDCELAVPAPTQIRQIIGLSLDVAMSRLFPLSSGSGSGSGSGSAFDDRQIAALIDRYRHHYLHDATPSPLFSGAGELLHDWRSRGLQLAVATGKSRRGLDRVLDETGLRPLFVTSRGADEARSKPDPLMLEQILDELGLSPRQAVMIGDSVHDMAMAEAIAMPRIGVTWGVDSRDALSRHGPVAVVDSMAALRGLL</sequence>